<evidence type="ECO:0000256" key="1">
    <source>
        <dbReference type="ARBA" id="ARBA00000085"/>
    </source>
</evidence>
<dbReference type="InterPro" id="IPR036097">
    <property type="entry name" value="HisK_dim/P_sf"/>
</dbReference>
<dbReference type="Gene3D" id="3.30.565.10">
    <property type="entry name" value="Histidine kinase-like ATPase, C-terminal domain"/>
    <property type="match status" value="1"/>
</dbReference>
<gene>
    <name evidence="12" type="ORF">GF359_03765</name>
</gene>
<sequence length="526" mass="58410">RIERKNGEIATLEVRVRPIIYGDKEAYLGNCVDITELIEQRRQIVQAKKAWESTFDSISDLVMILDPDNYVMRANRAVKDYTSMSLEELGGKSYLEVYGLEDAVETKIDSSKGTKLPEHFEIRDQTRWRIFSVSVSPLLDPLGQKVATVHVARDITQMRNMEDALFQSEAQFRGLAESAIDIIFSVELDGVISYINPAVKEILGLSSAEFIGIKLDRIKSAGLFTEKVKEQLTKNLSGPGVEKAIPFFEIETEDALGRKHVIEVSARRLPNRIVGIARDVTERNRMQQQLIKASKLASIGVLAAGIAHQVNNPLAILLVHSSLLRTILTEKEEVPDGIKEEVSGYLDTMEEQVERTRRVVSGLLEFTHPERSAPKPSDVNAIVQEGIRWVKQRYSFDEITMNVKLEKSLPEALADKVALEQVVVNVLQNAYDAMEGSGIISVSTENPEGKTIRIRVSDNGPGVPTDIADEIFEPLFTTKSGNKGTGLGLSLSAMLLERFGGQILLDKGCKNGACFVIEVPVYRGEK</sequence>
<feature type="domain" description="Histidine kinase" evidence="9">
    <location>
        <begin position="305"/>
        <end position="523"/>
    </location>
</feature>
<dbReference type="InterPro" id="IPR013656">
    <property type="entry name" value="PAS_4"/>
</dbReference>
<dbReference type="Gene3D" id="3.30.450.20">
    <property type="entry name" value="PAS domain"/>
    <property type="match status" value="2"/>
</dbReference>
<dbReference type="InterPro" id="IPR000700">
    <property type="entry name" value="PAS-assoc_C"/>
</dbReference>
<dbReference type="Pfam" id="PF00512">
    <property type="entry name" value="HisKA"/>
    <property type="match status" value="1"/>
</dbReference>
<evidence type="ECO:0000256" key="8">
    <source>
        <dbReference type="ARBA" id="ARBA00023012"/>
    </source>
</evidence>
<dbReference type="InterPro" id="IPR003594">
    <property type="entry name" value="HATPase_dom"/>
</dbReference>
<feature type="domain" description="PAS" evidence="10">
    <location>
        <begin position="47"/>
        <end position="102"/>
    </location>
</feature>
<dbReference type="SMART" id="SM00388">
    <property type="entry name" value="HisKA"/>
    <property type="match status" value="1"/>
</dbReference>
<dbReference type="PANTHER" id="PTHR43065">
    <property type="entry name" value="SENSOR HISTIDINE KINASE"/>
    <property type="match status" value="1"/>
</dbReference>
<dbReference type="InterPro" id="IPR036890">
    <property type="entry name" value="HATPase_C_sf"/>
</dbReference>
<feature type="non-terminal residue" evidence="12">
    <location>
        <position position="1"/>
    </location>
</feature>
<dbReference type="AlphaFoldDB" id="A0A9D5K8K7"/>
<dbReference type="SMART" id="SM00387">
    <property type="entry name" value="HATPase_c"/>
    <property type="match status" value="1"/>
</dbReference>
<protein>
    <recommendedName>
        <fullName evidence="2">histidine kinase</fullName>
        <ecNumber evidence="2">2.7.13.3</ecNumber>
    </recommendedName>
</protein>
<dbReference type="GO" id="GO:0005524">
    <property type="term" value="F:ATP binding"/>
    <property type="evidence" value="ECO:0007669"/>
    <property type="project" value="UniProtKB-KW"/>
</dbReference>
<dbReference type="InterPro" id="IPR000014">
    <property type="entry name" value="PAS"/>
</dbReference>
<comment type="caution">
    <text evidence="12">The sequence shown here is derived from an EMBL/GenBank/DDBJ whole genome shotgun (WGS) entry which is preliminary data.</text>
</comment>
<dbReference type="Gene3D" id="1.10.287.130">
    <property type="match status" value="1"/>
</dbReference>
<proteinExistence type="predicted"/>
<dbReference type="Pfam" id="PF02518">
    <property type="entry name" value="HATPase_c"/>
    <property type="match status" value="1"/>
</dbReference>
<evidence type="ECO:0000256" key="3">
    <source>
        <dbReference type="ARBA" id="ARBA00022553"/>
    </source>
</evidence>
<comment type="catalytic activity">
    <reaction evidence="1">
        <text>ATP + protein L-histidine = ADP + protein N-phospho-L-histidine.</text>
        <dbReference type="EC" id="2.7.13.3"/>
    </reaction>
</comment>
<evidence type="ECO:0000313" key="13">
    <source>
        <dbReference type="Proteomes" id="UP000630660"/>
    </source>
</evidence>
<accession>A0A9D5K8K7</accession>
<dbReference type="PROSITE" id="PS50113">
    <property type="entry name" value="PAC"/>
    <property type="match status" value="1"/>
</dbReference>
<reference evidence="12" key="1">
    <citation type="submission" date="2019-11" db="EMBL/GenBank/DDBJ databases">
        <title>Microbial mats filling the niche in hypersaline microbial mats.</title>
        <authorList>
            <person name="Wong H.L."/>
            <person name="Macleod F.I."/>
            <person name="White R.A. III"/>
            <person name="Burns B.P."/>
        </authorList>
    </citation>
    <scope>NUCLEOTIDE SEQUENCE</scope>
    <source>
        <strain evidence="12">Bin_327</strain>
    </source>
</reference>
<dbReference type="InterPro" id="IPR005467">
    <property type="entry name" value="His_kinase_dom"/>
</dbReference>
<dbReference type="NCBIfam" id="TIGR00229">
    <property type="entry name" value="sensory_box"/>
    <property type="match status" value="3"/>
</dbReference>
<feature type="domain" description="PAC" evidence="11">
    <location>
        <begin position="114"/>
        <end position="167"/>
    </location>
</feature>
<dbReference type="SMART" id="SM00091">
    <property type="entry name" value="PAS"/>
    <property type="match status" value="2"/>
</dbReference>
<keyword evidence="7" id="KW-0067">ATP-binding</keyword>
<evidence type="ECO:0000259" key="9">
    <source>
        <dbReference type="PROSITE" id="PS50109"/>
    </source>
</evidence>
<dbReference type="SUPFAM" id="SSF55785">
    <property type="entry name" value="PYP-like sensor domain (PAS domain)"/>
    <property type="match status" value="3"/>
</dbReference>
<dbReference type="PROSITE" id="PS50112">
    <property type="entry name" value="PAS"/>
    <property type="match status" value="2"/>
</dbReference>
<dbReference type="PANTHER" id="PTHR43065:SF10">
    <property type="entry name" value="PEROXIDE STRESS-ACTIVATED HISTIDINE KINASE MAK3"/>
    <property type="match status" value="1"/>
</dbReference>
<keyword evidence="6" id="KW-0418">Kinase</keyword>
<dbReference type="CDD" id="cd00130">
    <property type="entry name" value="PAS"/>
    <property type="match status" value="2"/>
</dbReference>
<keyword evidence="5" id="KW-0547">Nucleotide-binding</keyword>
<dbReference type="EMBL" id="WJKJ01000119">
    <property type="protein sequence ID" value="MBD3364313.1"/>
    <property type="molecule type" value="Genomic_DNA"/>
</dbReference>
<dbReference type="InterPro" id="IPR004358">
    <property type="entry name" value="Sig_transdc_His_kin-like_C"/>
</dbReference>
<evidence type="ECO:0000313" key="12">
    <source>
        <dbReference type="EMBL" id="MBD3364313.1"/>
    </source>
</evidence>
<dbReference type="SUPFAM" id="SSF47384">
    <property type="entry name" value="Homodimeric domain of signal transducing histidine kinase"/>
    <property type="match status" value="1"/>
</dbReference>
<keyword evidence="4" id="KW-0808">Transferase</keyword>
<evidence type="ECO:0000256" key="2">
    <source>
        <dbReference type="ARBA" id="ARBA00012438"/>
    </source>
</evidence>
<evidence type="ECO:0000259" key="10">
    <source>
        <dbReference type="PROSITE" id="PS50112"/>
    </source>
</evidence>
<dbReference type="CDD" id="cd00082">
    <property type="entry name" value="HisKA"/>
    <property type="match status" value="1"/>
</dbReference>
<feature type="domain" description="PAS" evidence="10">
    <location>
        <begin position="168"/>
        <end position="212"/>
    </location>
</feature>
<dbReference type="SUPFAM" id="SSF55874">
    <property type="entry name" value="ATPase domain of HSP90 chaperone/DNA topoisomerase II/histidine kinase"/>
    <property type="match status" value="1"/>
</dbReference>
<dbReference type="Proteomes" id="UP000630660">
    <property type="component" value="Unassembled WGS sequence"/>
</dbReference>
<keyword evidence="8" id="KW-0902">Two-component regulatory system</keyword>
<dbReference type="PROSITE" id="PS50109">
    <property type="entry name" value="HIS_KIN"/>
    <property type="match status" value="1"/>
</dbReference>
<evidence type="ECO:0000256" key="6">
    <source>
        <dbReference type="ARBA" id="ARBA00022777"/>
    </source>
</evidence>
<dbReference type="EC" id="2.7.13.3" evidence="2"/>
<dbReference type="PRINTS" id="PR00344">
    <property type="entry name" value="BCTRLSENSOR"/>
</dbReference>
<dbReference type="GO" id="GO:0000155">
    <property type="term" value="F:phosphorelay sensor kinase activity"/>
    <property type="evidence" value="ECO:0007669"/>
    <property type="project" value="InterPro"/>
</dbReference>
<evidence type="ECO:0000259" key="11">
    <source>
        <dbReference type="PROSITE" id="PS50113"/>
    </source>
</evidence>
<evidence type="ECO:0000256" key="7">
    <source>
        <dbReference type="ARBA" id="ARBA00022840"/>
    </source>
</evidence>
<evidence type="ECO:0000256" key="4">
    <source>
        <dbReference type="ARBA" id="ARBA00022679"/>
    </source>
</evidence>
<organism evidence="12 13">
    <name type="scientific">candidate division WOR-3 bacterium</name>
    <dbReference type="NCBI Taxonomy" id="2052148"/>
    <lineage>
        <taxon>Bacteria</taxon>
        <taxon>Bacteria division WOR-3</taxon>
    </lineage>
</organism>
<dbReference type="Pfam" id="PF08448">
    <property type="entry name" value="PAS_4"/>
    <property type="match status" value="2"/>
</dbReference>
<dbReference type="InterPro" id="IPR035965">
    <property type="entry name" value="PAS-like_dom_sf"/>
</dbReference>
<dbReference type="InterPro" id="IPR003661">
    <property type="entry name" value="HisK_dim/P_dom"/>
</dbReference>
<keyword evidence="3" id="KW-0597">Phosphoprotein</keyword>
<name>A0A9D5K8K7_UNCW3</name>
<evidence type="ECO:0000256" key="5">
    <source>
        <dbReference type="ARBA" id="ARBA00022741"/>
    </source>
</evidence>